<keyword evidence="2" id="KW-0106">Calcium</keyword>
<feature type="domain" description="EF-hand" evidence="3">
    <location>
        <begin position="10"/>
        <end position="45"/>
    </location>
</feature>
<dbReference type="Gene3D" id="1.10.238.10">
    <property type="entry name" value="EF-hand"/>
    <property type="match status" value="1"/>
</dbReference>
<keyword evidence="5" id="KW-1185">Reference proteome</keyword>
<organism evidence="5">
    <name type="scientific">Salpingoeca rosetta (strain ATCC 50818 / BSB-021)</name>
    <dbReference type="NCBI Taxonomy" id="946362"/>
    <lineage>
        <taxon>Eukaryota</taxon>
        <taxon>Choanoflagellata</taxon>
        <taxon>Craspedida</taxon>
        <taxon>Salpingoecidae</taxon>
        <taxon>Salpingoeca</taxon>
    </lineage>
</organism>
<evidence type="ECO:0000256" key="2">
    <source>
        <dbReference type="ARBA" id="ARBA00022837"/>
    </source>
</evidence>
<dbReference type="InterPro" id="IPR011992">
    <property type="entry name" value="EF-hand-dom_pair"/>
</dbReference>
<proteinExistence type="predicted"/>
<dbReference type="GO" id="GO:0016460">
    <property type="term" value="C:myosin II complex"/>
    <property type="evidence" value="ECO:0007669"/>
    <property type="project" value="TreeGrafter"/>
</dbReference>
<dbReference type="InterPro" id="IPR050230">
    <property type="entry name" value="CALM/Myosin/TropC-like"/>
</dbReference>
<dbReference type="eggNOG" id="KOG0027">
    <property type="taxonomic scope" value="Eukaryota"/>
</dbReference>
<dbReference type="Proteomes" id="UP000007799">
    <property type="component" value="Unassembled WGS sequence"/>
</dbReference>
<evidence type="ECO:0000313" key="4">
    <source>
        <dbReference type="EMBL" id="EGD76102.1"/>
    </source>
</evidence>
<dbReference type="AlphaFoldDB" id="F2TXJ3"/>
<accession>F2TXJ3</accession>
<dbReference type="KEGG" id="sre:PTSG_00808"/>
<dbReference type="PROSITE" id="PS50222">
    <property type="entry name" value="EF_HAND_2"/>
    <property type="match status" value="3"/>
</dbReference>
<dbReference type="Pfam" id="PF13202">
    <property type="entry name" value="EF-hand_5"/>
    <property type="match status" value="1"/>
</dbReference>
<dbReference type="Pfam" id="PF13499">
    <property type="entry name" value="EF-hand_7"/>
    <property type="match status" value="1"/>
</dbReference>
<protein>
    <recommendedName>
        <fullName evidence="3">EF-hand domain-containing protein</fullName>
    </recommendedName>
</protein>
<evidence type="ECO:0000259" key="3">
    <source>
        <dbReference type="PROSITE" id="PS50222"/>
    </source>
</evidence>
<dbReference type="InterPro" id="IPR002048">
    <property type="entry name" value="EF_hand_dom"/>
</dbReference>
<dbReference type="OMA" id="EMMANRE"/>
<dbReference type="CDD" id="cd00051">
    <property type="entry name" value="EFh"/>
    <property type="match status" value="1"/>
</dbReference>
<feature type="domain" description="EF-hand" evidence="3">
    <location>
        <begin position="119"/>
        <end position="154"/>
    </location>
</feature>
<evidence type="ECO:0000313" key="5">
    <source>
        <dbReference type="Proteomes" id="UP000007799"/>
    </source>
</evidence>
<dbReference type="RefSeq" id="XP_004998277.1">
    <property type="nucleotide sequence ID" value="XM_004998220.1"/>
</dbReference>
<dbReference type="OrthoDB" id="26525at2759"/>
<keyword evidence="1" id="KW-0677">Repeat</keyword>
<dbReference type="PANTHER" id="PTHR23048:SF0">
    <property type="entry name" value="CALMODULIN LIKE 3"/>
    <property type="match status" value="1"/>
</dbReference>
<name>F2TXJ3_SALR5</name>
<dbReference type="FunFam" id="1.10.238.10:FF:000003">
    <property type="entry name" value="Calmodulin A"/>
    <property type="match status" value="1"/>
</dbReference>
<sequence>MSGVPKFTDKQLKEFRMAFDTFDKDADGKVDSDSCCRAMRACGIPLTVKEVQEITTDLDLYSDSEINWDGFLALLEQHWKPIPTKEELVKAFQRIDTDGSGSLSATELKRYLTNIGDPLSEDEFKELLKDVDQDGDGEVSFKEFVDLMTSGVTYKDY</sequence>
<evidence type="ECO:0000256" key="1">
    <source>
        <dbReference type="ARBA" id="ARBA00022737"/>
    </source>
</evidence>
<feature type="domain" description="EF-hand" evidence="3">
    <location>
        <begin position="83"/>
        <end position="118"/>
    </location>
</feature>
<dbReference type="GO" id="GO:0005509">
    <property type="term" value="F:calcium ion binding"/>
    <property type="evidence" value="ECO:0007669"/>
    <property type="project" value="InterPro"/>
</dbReference>
<dbReference type="FunCoup" id="F2TXJ3">
    <property type="interactions" value="199"/>
</dbReference>
<reference evidence="4" key="1">
    <citation type="submission" date="2009-08" db="EMBL/GenBank/DDBJ databases">
        <title>Annotation of Salpingoeca rosetta.</title>
        <authorList>
            <consortium name="The Broad Institute Genome Sequencing Platform"/>
            <person name="Russ C."/>
            <person name="Cuomo C."/>
            <person name="Burger G."/>
            <person name="Gray M.W."/>
            <person name="Holland P.W.H."/>
            <person name="King N."/>
            <person name="Lang F.B.F."/>
            <person name="Roger A.J."/>
            <person name="Ruiz-Trillo I."/>
            <person name="Young S.K."/>
            <person name="Zeng Q."/>
            <person name="Gargeya S."/>
            <person name="Alvarado L."/>
            <person name="Berlin A."/>
            <person name="Chapman S.B."/>
            <person name="Chen Z."/>
            <person name="Freedman E."/>
            <person name="Gellesch M."/>
            <person name="Goldberg J."/>
            <person name="Griggs A."/>
            <person name="Gujja S."/>
            <person name="Heilman E."/>
            <person name="Heiman D."/>
            <person name="Howarth C."/>
            <person name="Mehta T."/>
            <person name="Neiman D."/>
            <person name="Pearson M."/>
            <person name="Roberts A."/>
            <person name="Saif S."/>
            <person name="Shea T."/>
            <person name="Shenoy N."/>
            <person name="Sisk P."/>
            <person name="Stolte C."/>
            <person name="Sykes S."/>
            <person name="White J."/>
            <person name="Yandava C."/>
            <person name="Haas B."/>
            <person name="Nusbaum C."/>
            <person name="Birren B."/>
        </authorList>
    </citation>
    <scope>NUCLEOTIDE SEQUENCE [LARGE SCALE GENOMIC DNA]</scope>
    <source>
        <strain evidence="4">ATCC 50818</strain>
    </source>
</reference>
<dbReference type="EMBL" id="GL832956">
    <property type="protein sequence ID" value="EGD76102.1"/>
    <property type="molecule type" value="Genomic_DNA"/>
</dbReference>
<gene>
    <name evidence="4" type="ORF">PTSG_00808</name>
</gene>
<dbReference type="GeneID" id="16078872"/>
<dbReference type="STRING" id="946362.F2TXJ3"/>
<dbReference type="SUPFAM" id="SSF47473">
    <property type="entry name" value="EF-hand"/>
    <property type="match status" value="1"/>
</dbReference>
<dbReference type="InParanoid" id="F2TXJ3"/>
<dbReference type="PROSITE" id="PS00018">
    <property type="entry name" value="EF_HAND_1"/>
    <property type="match status" value="2"/>
</dbReference>
<dbReference type="PANTHER" id="PTHR23048">
    <property type="entry name" value="MYOSIN LIGHT CHAIN 1, 3"/>
    <property type="match status" value="1"/>
</dbReference>
<dbReference type="SMART" id="SM00054">
    <property type="entry name" value="EFh"/>
    <property type="match status" value="3"/>
</dbReference>
<dbReference type="InterPro" id="IPR018247">
    <property type="entry name" value="EF_Hand_1_Ca_BS"/>
</dbReference>